<comment type="subunit">
    <text evidence="7 8">Part of the 30S ribosomal subunit. Contacts proteins S5 and S12.</text>
</comment>
<accession>A0A9J6RQP7</accession>
<keyword evidence="4 8" id="KW-0689">Ribosomal protein</keyword>
<evidence type="ECO:0000256" key="2">
    <source>
        <dbReference type="ARBA" id="ARBA00022730"/>
    </source>
</evidence>
<evidence type="ECO:0000256" key="6">
    <source>
        <dbReference type="ARBA" id="ARBA00035258"/>
    </source>
</evidence>
<keyword evidence="3 8" id="KW-0694">RNA-binding</keyword>
<dbReference type="RefSeq" id="WP_268905361.1">
    <property type="nucleotide sequence ID" value="NZ_JAPTGG010000020.1"/>
</dbReference>
<evidence type="ECO:0000313" key="11">
    <source>
        <dbReference type="Proteomes" id="UP001069090"/>
    </source>
</evidence>
<dbReference type="Gene3D" id="3.30.1490.10">
    <property type="match status" value="1"/>
</dbReference>
<dbReference type="FunFam" id="3.30.1490.10:FF:000001">
    <property type="entry name" value="30S ribosomal protein S8"/>
    <property type="match status" value="1"/>
</dbReference>
<keyword evidence="11" id="KW-1185">Reference proteome</keyword>
<sequence>MSMQDPISDMLTRVRNAQMAGKPTVAMPSSTLKVAVAEVLEQEGFVAGHTVEKTEDGKANLSIELKYFNGKPVIVEIDRVSRPGLRSYAGKGDVPSVRGGLGVAIVSTSKGVMTDRAARAAGVGGEVLCTVF</sequence>
<keyword evidence="2 8" id="KW-0699">rRNA-binding</keyword>
<evidence type="ECO:0000256" key="4">
    <source>
        <dbReference type="ARBA" id="ARBA00022980"/>
    </source>
</evidence>
<dbReference type="NCBIfam" id="NF001109">
    <property type="entry name" value="PRK00136.1"/>
    <property type="match status" value="1"/>
</dbReference>
<reference evidence="10 11" key="1">
    <citation type="submission" date="2022-12" db="EMBL/GenBank/DDBJ databases">
        <title>Dasania phycosphaerae sp. nov., isolated from particulate material of the south coast of Korea.</title>
        <authorList>
            <person name="Jiang Y."/>
        </authorList>
    </citation>
    <scope>NUCLEOTIDE SEQUENCE [LARGE SCALE GENOMIC DNA]</scope>
    <source>
        <strain evidence="10 11">GY-19</strain>
    </source>
</reference>
<dbReference type="GO" id="GO:0005737">
    <property type="term" value="C:cytoplasm"/>
    <property type="evidence" value="ECO:0007669"/>
    <property type="project" value="UniProtKB-ARBA"/>
</dbReference>
<dbReference type="HAMAP" id="MF_01302_B">
    <property type="entry name" value="Ribosomal_uS8_B"/>
    <property type="match status" value="1"/>
</dbReference>
<dbReference type="FunFam" id="3.30.1370.30:FF:000002">
    <property type="entry name" value="30S ribosomal protein S8"/>
    <property type="match status" value="1"/>
</dbReference>
<dbReference type="Proteomes" id="UP001069090">
    <property type="component" value="Unassembled WGS sequence"/>
</dbReference>
<dbReference type="GO" id="GO:0019843">
    <property type="term" value="F:rRNA binding"/>
    <property type="evidence" value="ECO:0007669"/>
    <property type="project" value="UniProtKB-UniRule"/>
</dbReference>
<comment type="caution">
    <text evidence="10">The sequence shown here is derived from an EMBL/GenBank/DDBJ whole genome shotgun (WGS) entry which is preliminary data.</text>
</comment>
<dbReference type="Gene3D" id="3.30.1370.30">
    <property type="match status" value="1"/>
</dbReference>
<evidence type="ECO:0000256" key="3">
    <source>
        <dbReference type="ARBA" id="ARBA00022884"/>
    </source>
</evidence>
<proteinExistence type="inferred from homology"/>
<keyword evidence="5 8" id="KW-0687">Ribonucleoprotein</keyword>
<protein>
    <recommendedName>
        <fullName evidence="6 8">Small ribosomal subunit protein uS8</fullName>
    </recommendedName>
</protein>
<dbReference type="InterPro" id="IPR035987">
    <property type="entry name" value="Ribosomal_uS8_sf"/>
</dbReference>
<evidence type="ECO:0000256" key="7">
    <source>
        <dbReference type="ARBA" id="ARBA00046740"/>
    </source>
</evidence>
<evidence type="ECO:0000256" key="8">
    <source>
        <dbReference type="HAMAP-Rule" id="MF_01302"/>
    </source>
</evidence>
<comment type="similarity">
    <text evidence="1 8 9">Belongs to the universal ribosomal protein uS8 family.</text>
</comment>
<dbReference type="SUPFAM" id="SSF56047">
    <property type="entry name" value="Ribosomal protein S8"/>
    <property type="match status" value="1"/>
</dbReference>
<dbReference type="InterPro" id="IPR000630">
    <property type="entry name" value="Ribosomal_uS8"/>
</dbReference>
<name>A0A9J6RQP7_9GAMM</name>
<evidence type="ECO:0000313" key="10">
    <source>
        <dbReference type="EMBL" id="MCZ0867022.1"/>
    </source>
</evidence>
<dbReference type="AlphaFoldDB" id="A0A9J6RQP7"/>
<dbReference type="Pfam" id="PF00410">
    <property type="entry name" value="Ribosomal_S8"/>
    <property type="match status" value="1"/>
</dbReference>
<dbReference type="InterPro" id="IPR047863">
    <property type="entry name" value="Ribosomal_uS8_CS"/>
</dbReference>
<dbReference type="PANTHER" id="PTHR11758">
    <property type="entry name" value="40S RIBOSOMAL PROTEIN S15A"/>
    <property type="match status" value="1"/>
</dbReference>
<evidence type="ECO:0000256" key="5">
    <source>
        <dbReference type="ARBA" id="ARBA00023274"/>
    </source>
</evidence>
<evidence type="ECO:0000256" key="1">
    <source>
        <dbReference type="ARBA" id="ARBA00006471"/>
    </source>
</evidence>
<gene>
    <name evidence="8 10" type="primary">rpsH</name>
    <name evidence="10" type="ORF">O0V09_17630</name>
</gene>
<dbReference type="GO" id="GO:0005840">
    <property type="term" value="C:ribosome"/>
    <property type="evidence" value="ECO:0007669"/>
    <property type="project" value="UniProtKB-KW"/>
</dbReference>
<dbReference type="GO" id="GO:0003735">
    <property type="term" value="F:structural constituent of ribosome"/>
    <property type="evidence" value="ECO:0007669"/>
    <property type="project" value="InterPro"/>
</dbReference>
<dbReference type="EMBL" id="JAPTGG010000020">
    <property type="protein sequence ID" value="MCZ0867022.1"/>
    <property type="molecule type" value="Genomic_DNA"/>
</dbReference>
<dbReference type="PROSITE" id="PS00053">
    <property type="entry name" value="RIBOSOMAL_S8"/>
    <property type="match status" value="1"/>
</dbReference>
<comment type="function">
    <text evidence="8">One of the primary rRNA binding proteins, it binds directly to 16S rRNA central domain where it helps coordinate assembly of the platform of the 30S subunit.</text>
</comment>
<organism evidence="10 11">
    <name type="scientific">Dasania phycosphaerae</name>
    <dbReference type="NCBI Taxonomy" id="2950436"/>
    <lineage>
        <taxon>Bacteria</taxon>
        <taxon>Pseudomonadati</taxon>
        <taxon>Pseudomonadota</taxon>
        <taxon>Gammaproteobacteria</taxon>
        <taxon>Cellvibrionales</taxon>
        <taxon>Spongiibacteraceae</taxon>
        <taxon>Dasania</taxon>
    </lineage>
</organism>
<dbReference type="GO" id="GO:1990904">
    <property type="term" value="C:ribonucleoprotein complex"/>
    <property type="evidence" value="ECO:0007669"/>
    <property type="project" value="UniProtKB-KW"/>
</dbReference>
<evidence type="ECO:0000256" key="9">
    <source>
        <dbReference type="RuleBase" id="RU003660"/>
    </source>
</evidence>
<dbReference type="GO" id="GO:0006412">
    <property type="term" value="P:translation"/>
    <property type="evidence" value="ECO:0007669"/>
    <property type="project" value="UniProtKB-UniRule"/>
</dbReference>